<evidence type="ECO:0000313" key="1">
    <source>
        <dbReference type="EMBL" id="CAB1449521.1"/>
    </source>
</evidence>
<comment type="caution">
    <text evidence="1">The sequence shown here is derived from an EMBL/GenBank/DDBJ whole genome shotgun (WGS) entry which is preliminary data.</text>
</comment>
<keyword evidence="2" id="KW-1185">Reference proteome</keyword>
<organism evidence="1 2">
    <name type="scientific">Pleuronectes platessa</name>
    <name type="common">European plaice</name>
    <dbReference type="NCBI Taxonomy" id="8262"/>
    <lineage>
        <taxon>Eukaryota</taxon>
        <taxon>Metazoa</taxon>
        <taxon>Chordata</taxon>
        <taxon>Craniata</taxon>
        <taxon>Vertebrata</taxon>
        <taxon>Euteleostomi</taxon>
        <taxon>Actinopterygii</taxon>
        <taxon>Neopterygii</taxon>
        <taxon>Teleostei</taxon>
        <taxon>Neoteleostei</taxon>
        <taxon>Acanthomorphata</taxon>
        <taxon>Carangaria</taxon>
        <taxon>Pleuronectiformes</taxon>
        <taxon>Pleuronectoidei</taxon>
        <taxon>Pleuronectidae</taxon>
        <taxon>Pleuronectes</taxon>
    </lineage>
</organism>
<evidence type="ECO:0000313" key="2">
    <source>
        <dbReference type="Proteomes" id="UP001153269"/>
    </source>
</evidence>
<protein>
    <submittedName>
        <fullName evidence="1">Uncharacterized protein</fullName>
    </submittedName>
</protein>
<name>A0A9N7Z491_PLEPL</name>
<accession>A0A9N7Z491</accession>
<dbReference type="EMBL" id="CADEAL010004018">
    <property type="protein sequence ID" value="CAB1449521.1"/>
    <property type="molecule type" value="Genomic_DNA"/>
</dbReference>
<reference evidence="1" key="1">
    <citation type="submission" date="2020-03" db="EMBL/GenBank/DDBJ databases">
        <authorList>
            <person name="Weist P."/>
        </authorList>
    </citation>
    <scope>NUCLEOTIDE SEQUENCE</scope>
</reference>
<gene>
    <name evidence="1" type="ORF">PLEPLA_LOCUS37204</name>
</gene>
<proteinExistence type="predicted"/>
<dbReference type="AlphaFoldDB" id="A0A9N7Z491"/>
<sequence length="115" mass="12627">MVNKVYFLEVGEYVSLDTASVCLGLSMAKFEKIQLYKPNSTGRAGVILPADAQAHPATGALRAWAQSTTPQTATQTLAIMPPFTHSSLIDNEMEWEENKKLNEIEAGGEGEERRE</sequence>
<dbReference type="Proteomes" id="UP001153269">
    <property type="component" value="Unassembled WGS sequence"/>
</dbReference>